<dbReference type="InterPro" id="IPR036365">
    <property type="entry name" value="PGBD-like_sf"/>
</dbReference>
<evidence type="ECO:0000256" key="2">
    <source>
        <dbReference type="ARBA" id="ARBA00023054"/>
    </source>
</evidence>
<dbReference type="Pfam" id="PF01471">
    <property type="entry name" value="PG_binding_1"/>
    <property type="match status" value="1"/>
</dbReference>
<dbReference type="SUPFAM" id="SSF47090">
    <property type="entry name" value="PGBD-like"/>
    <property type="match status" value="1"/>
</dbReference>
<keyword evidence="5" id="KW-1185">Reference proteome</keyword>
<evidence type="ECO:0000259" key="3">
    <source>
        <dbReference type="Pfam" id="PF01471"/>
    </source>
</evidence>
<dbReference type="InterPro" id="IPR036366">
    <property type="entry name" value="PGBDSf"/>
</dbReference>
<dbReference type="GO" id="GO:0030313">
    <property type="term" value="C:cell envelope"/>
    <property type="evidence" value="ECO:0007669"/>
    <property type="project" value="UniProtKB-SubCell"/>
</dbReference>
<dbReference type="EMBL" id="SNYA01000011">
    <property type="protein sequence ID" value="TDP89167.1"/>
    <property type="molecule type" value="Genomic_DNA"/>
</dbReference>
<evidence type="ECO:0000313" key="5">
    <source>
        <dbReference type="Proteomes" id="UP000295601"/>
    </source>
</evidence>
<organism evidence="4 5">
    <name type="scientific">Leucobacter luti</name>
    <dbReference type="NCBI Taxonomy" id="340320"/>
    <lineage>
        <taxon>Bacteria</taxon>
        <taxon>Bacillati</taxon>
        <taxon>Actinomycetota</taxon>
        <taxon>Actinomycetes</taxon>
        <taxon>Micrococcales</taxon>
        <taxon>Microbacteriaceae</taxon>
        <taxon>Leucobacter</taxon>
    </lineage>
</organism>
<evidence type="ECO:0000256" key="1">
    <source>
        <dbReference type="ARBA" id="ARBA00004196"/>
    </source>
</evidence>
<gene>
    <name evidence="4" type="ORF">EDF62_3488</name>
</gene>
<dbReference type="AlphaFoldDB" id="A0A4R6RSC9"/>
<comment type="subcellular location">
    <subcellularLocation>
        <location evidence="1">Cell envelope</location>
    </subcellularLocation>
</comment>
<accession>A0A4R6RSC9</accession>
<proteinExistence type="predicted"/>
<dbReference type="Proteomes" id="UP000295601">
    <property type="component" value="Unassembled WGS sequence"/>
</dbReference>
<dbReference type="PANTHER" id="PTHR32347">
    <property type="entry name" value="EFFLUX SYSTEM COMPONENT YKNX-RELATED"/>
    <property type="match status" value="1"/>
</dbReference>
<dbReference type="PANTHER" id="PTHR32347:SF23">
    <property type="entry name" value="BLL5650 PROTEIN"/>
    <property type="match status" value="1"/>
</dbReference>
<dbReference type="Gene3D" id="1.10.101.10">
    <property type="entry name" value="PGBD-like superfamily/PGBD"/>
    <property type="match status" value="1"/>
</dbReference>
<keyword evidence="2" id="KW-0175">Coiled coil</keyword>
<dbReference type="InterPro" id="IPR002477">
    <property type="entry name" value="Peptidoglycan-bd-like"/>
</dbReference>
<dbReference type="OrthoDB" id="3268648at2"/>
<dbReference type="RefSeq" id="WP_133617945.1">
    <property type="nucleotide sequence ID" value="NZ_SNYA01000011.1"/>
</dbReference>
<reference evidence="4 5" key="1">
    <citation type="submission" date="2019-03" db="EMBL/GenBank/DDBJ databases">
        <title>Genomic analyses of the natural microbiome of Caenorhabditis elegans.</title>
        <authorList>
            <person name="Samuel B."/>
        </authorList>
    </citation>
    <scope>NUCLEOTIDE SEQUENCE [LARGE SCALE GENOMIC DNA]</scope>
    <source>
        <strain evidence="4 5">JUb18</strain>
    </source>
</reference>
<protein>
    <submittedName>
        <fullName evidence="4">Multidrug efflux pump subunit AcrA (Membrane-fusion protein)</fullName>
    </submittedName>
</protein>
<sequence length="354" mass="35933">MRKIWIVAAAAVAVAGLATTGFVLLRPAAAPAAEKPPPRNTAEIVRGDLSEQTLVQGALSHTGERTISGGAGTLTSLAAAGSTVAVGGELFAVDNVPVVLFSGSLPQWRDFALGMSNGPDVQQLEASLAELGYFWADADEVFDENTRVGIRLWQEGTGRTVTGEIGLGEIHFAPGPLRVAAAELATGAPTAPGTAILRVTDLGKSVTVNLKLAQQKLAVVGAAVEIELPGGTKTAGTITAVEPPREPEKDAQGGGDTPPVVPVTVTLDDPDAAATIDRATVRVSFTSETRENVLSVPVGALLALPGGGYGVEVVQSGKRATRQVPVETGLFAGGLVEVSGEGIDGGTVVVVAES</sequence>
<evidence type="ECO:0000313" key="4">
    <source>
        <dbReference type="EMBL" id="TDP89167.1"/>
    </source>
</evidence>
<name>A0A4R6RSC9_9MICO</name>
<dbReference type="InterPro" id="IPR050465">
    <property type="entry name" value="UPF0194_transport"/>
</dbReference>
<comment type="caution">
    <text evidence="4">The sequence shown here is derived from an EMBL/GenBank/DDBJ whole genome shotgun (WGS) entry which is preliminary data.</text>
</comment>
<dbReference type="Gene3D" id="2.40.420.20">
    <property type="match status" value="1"/>
</dbReference>
<feature type="domain" description="Peptidoglycan binding-like" evidence="3">
    <location>
        <begin position="117"/>
        <end position="166"/>
    </location>
</feature>